<dbReference type="SFLD" id="SFLDS00019">
    <property type="entry name" value="Glutathione_Transferase_(cytos"/>
    <property type="match status" value="1"/>
</dbReference>
<evidence type="ECO:0000313" key="3">
    <source>
        <dbReference type="EMBL" id="MBS8258773.1"/>
    </source>
</evidence>
<protein>
    <submittedName>
        <fullName evidence="3">Glutathione S-transferase</fullName>
    </submittedName>
</protein>
<evidence type="ECO:0000313" key="4">
    <source>
        <dbReference type="Proteomes" id="UP000705379"/>
    </source>
</evidence>
<reference evidence="3" key="1">
    <citation type="submission" date="2018-08" db="EMBL/GenBank/DDBJ databases">
        <authorList>
            <person name="Jin W."/>
            <person name="Wang H."/>
            <person name="Yang Y."/>
            <person name="Li M."/>
            <person name="Liu J."/>
        </authorList>
    </citation>
    <scope>NUCLEOTIDE SEQUENCE</scope>
    <source>
        <strain evidence="3">AESS21</strain>
    </source>
</reference>
<dbReference type="SUPFAM" id="SSF47616">
    <property type="entry name" value="GST C-terminal domain-like"/>
    <property type="match status" value="1"/>
</dbReference>
<dbReference type="Gene3D" id="3.40.30.10">
    <property type="entry name" value="Glutaredoxin"/>
    <property type="match status" value="1"/>
</dbReference>
<dbReference type="Gene3D" id="1.20.1050.10">
    <property type="match status" value="1"/>
</dbReference>
<dbReference type="PROSITE" id="PS50405">
    <property type="entry name" value="GST_CTER"/>
    <property type="match status" value="1"/>
</dbReference>
<name>A0A944GPJ8_9HYPH</name>
<dbReference type="InterPro" id="IPR004045">
    <property type="entry name" value="Glutathione_S-Trfase_N"/>
</dbReference>
<dbReference type="InterPro" id="IPR036282">
    <property type="entry name" value="Glutathione-S-Trfase_C_sf"/>
</dbReference>
<sequence>MTTLPILYSFRRCPYAMRARLALLSAGLDVELREVLLRDKAPEFLAASPSGTVPCLDLRGATVIDESLDIMLWALRQADPEGWLTPDEGTLDEMLALIETLDGDFKGHLDRYKYDTRYPDASSEGERSAAAAILSDLEKRLTNRPWLFGHSASLADYAFLPFLRQFANVDRDWFEAEDWPRLKAWLRAFEDSDRFASIMPKYQTWKAGDPPLIFSAATPAKITKA</sequence>
<dbReference type="CDD" id="cd03196">
    <property type="entry name" value="GST_C_5"/>
    <property type="match status" value="1"/>
</dbReference>
<dbReference type="InterPro" id="IPR040079">
    <property type="entry name" value="Glutathione_S-Trfase"/>
</dbReference>
<dbReference type="PANTHER" id="PTHR43968:SF6">
    <property type="entry name" value="GLUTATHIONE S-TRANSFERASE OMEGA"/>
    <property type="match status" value="1"/>
</dbReference>
<feature type="domain" description="GST C-terminal" evidence="2">
    <location>
        <begin position="85"/>
        <end position="212"/>
    </location>
</feature>
<feature type="domain" description="GST N-terminal" evidence="1">
    <location>
        <begin position="3"/>
        <end position="82"/>
    </location>
</feature>
<dbReference type="InterPro" id="IPR010987">
    <property type="entry name" value="Glutathione-S-Trfase_C-like"/>
</dbReference>
<evidence type="ECO:0000259" key="2">
    <source>
        <dbReference type="PROSITE" id="PS50405"/>
    </source>
</evidence>
<dbReference type="Proteomes" id="UP000705379">
    <property type="component" value="Unassembled WGS sequence"/>
</dbReference>
<dbReference type="InterPro" id="IPR050983">
    <property type="entry name" value="GST_Omega/HSP26"/>
</dbReference>
<accession>A0A944GPJ8</accession>
<dbReference type="Pfam" id="PF13417">
    <property type="entry name" value="GST_N_3"/>
    <property type="match status" value="1"/>
</dbReference>
<dbReference type="Pfam" id="PF13410">
    <property type="entry name" value="GST_C_2"/>
    <property type="match status" value="1"/>
</dbReference>
<comment type="caution">
    <text evidence="3">The sequence shown here is derived from an EMBL/GenBank/DDBJ whole genome shotgun (WGS) entry which is preliminary data.</text>
</comment>
<dbReference type="SUPFAM" id="SSF52833">
    <property type="entry name" value="Thioredoxin-like"/>
    <property type="match status" value="1"/>
</dbReference>
<proteinExistence type="predicted"/>
<organism evidence="3 4">
    <name type="scientific">Roseibium polysiphoniae</name>
    <dbReference type="NCBI Taxonomy" id="2571221"/>
    <lineage>
        <taxon>Bacteria</taxon>
        <taxon>Pseudomonadati</taxon>
        <taxon>Pseudomonadota</taxon>
        <taxon>Alphaproteobacteria</taxon>
        <taxon>Hyphomicrobiales</taxon>
        <taxon>Stappiaceae</taxon>
        <taxon>Roseibium</taxon>
    </lineage>
</organism>
<dbReference type="PROSITE" id="PS50404">
    <property type="entry name" value="GST_NTER"/>
    <property type="match status" value="1"/>
</dbReference>
<evidence type="ECO:0000259" key="1">
    <source>
        <dbReference type="PROSITE" id="PS50404"/>
    </source>
</evidence>
<dbReference type="PANTHER" id="PTHR43968">
    <property type="match status" value="1"/>
</dbReference>
<reference evidence="3" key="2">
    <citation type="journal article" date="2021" name="Microorganisms">
        <title>Bacterial Dimethylsulfoniopropionate Biosynthesis in the East China Sea.</title>
        <authorList>
            <person name="Liu J."/>
            <person name="Zhang Y."/>
            <person name="Liu J."/>
            <person name="Zhong H."/>
            <person name="Williams B.T."/>
            <person name="Zheng Y."/>
            <person name="Curson A.R.J."/>
            <person name="Sun C."/>
            <person name="Sun H."/>
            <person name="Song D."/>
            <person name="Wagner Mackenzie B."/>
            <person name="Bermejo Martinez A."/>
            <person name="Todd J.D."/>
            <person name="Zhang X.H."/>
        </authorList>
    </citation>
    <scope>NUCLEOTIDE SEQUENCE</scope>
    <source>
        <strain evidence="3">AESS21</strain>
    </source>
</reference>
<gene>
    <name evidence="3" type="ORF">DYI23_00960</name>
</gene>
<dbReference type="GO" id="GO:0005737">
    <property type="term" value="C:cytoplasm"/>
    <property type="evidence" value="ECO:0007669"/>
    <property type="project" value="TreeGrafter"/>
</dbReference>
<dbReference type="EMBL" id="QTKU01000001">
    <property type="protein sequence ID" value="MBS8258773.1"/>
    <property type="molecule type" value="Genomic_DNA"/>
</dbReference>
<dbReference type="AlphaFoldDB" id="A0A944GPJ8"/>
<dbReference type="InterPro" id="IPR036249">
    <property type="entry name" value="Thioredoxin-like_sf"/>
</dbReference>
<dbReference type="CDD" id="cd03060">
    <property type="entry name" value="GST_N_Omega_like"/>
    <property type="match status" value="1"/>
</dbReference>